<reference evidence="2" key="1">
    <citation type="submission" date="2021-03" db="EMBL/GenBank/DDBJ databases">
        <title>Analysis of enterovirus community in diarrhea and healthy dairy calves.</title>
        <authorList>
            <person name="Lu X."/>
            <person name="Yang X.S."/>
            <person name="Zhang W."/>
        </authorList>
    </citation>
    <scope>NUCLEOTIDE SEQUENCE</scope>
    <source>
        <strain evidence="2">58-CRESS-2</strain>
    </source>
</reference>
<sequence>MKFRFQSFVDVSTSASSMQIIQWSVGGKHVLDRCRHLFPAYKYFKLGKISVKMVPASTLPVDPQGLSYASDDPQTVDPRDQMNPGLVRITNGEDVYTDVSKLSADQQMRVYNAMMLDPRWSKFMLQSGFRRTAVPLYWQVGQLHQDLYPGATVNLPWLSDSKNTLDIFNRDGHTQRINRSVQNGVERAMGFVGSSPRGLFQTGHRGRLGFLPTDAYQEFWRIDENVRSKVETSAFNNIPEVQVLTCVLPKAYKTQYFYRVYITEEVIFAGLRSVPPTYPDDTGKFDVQVFGIDQFMTSTPQPILPTQDIRSPTSNRQQNNGDEMP</sequence>
<feature type="region of interest" description="Disordered" evidence="1">
    <location>
        <begin position="298"/>
        <end position="325"/>
    </location>
</feature>
<name>A0A8G0QGJ8_9VIRU</name>
<dbReference type="EMBL" id="MW810342">
    <property type="protein sequence ID" value="QYV43531.1"/>
    <property type="molecule type" value="Genomic_DNA"/>
</dbReference>
<proteinExistence type="predicted"/>
<dbReference type="InterPro" id="IPR057000">
    <property type="entry name" value="Smaco_capsid"/>
</dbReference>
<evidence type="ECO:0000313" key="2">
    <source>
        <dbReference type="EMBL" id="QYV43531.1"/>
    </source>
</evidence>
<dbReference type="Pfam" id="PF23784">
    <property type="entry name" value="Smaco_capsid"/>
    <property type="match status" value="1"/>
</dbReference>
<evidence type="ECO:0000256" key="1">
    <source>
        <dbReference type="SAM" id="MobiDB-lite"/>
    </source>
</evidence>
<feature type="compositionally biased region" description="Polar residues" evidence="1">
    <location>
        <begin position="308"/>
        <end position="325"/>
    </location>
</feature>
<protein>
    <submittedName>
        <fullName evidence="2">Cap</fullName>
    </submittedName>
</protein>
<accession>A0A8G0QGJ8</accession>
<organism evidence="2">
    <name type="scientific">Cressdnaviricota sp</name>
    <dbReference type="NCBI Taxonomy" id="2748378"/>
    <lineage>
        <taxon>Viruses</taxon>
        <taxon>Monodnaviria</taxon>
        <taxon>Shotokuvirae</taxon>
        <taxon>Cressdnaviricota</taxon>
    </lineage>
</organism>